<dbReference type="PANTHER" id="PTHR11388:SF76">
    <property type="entry name" value="SOLUTE CARRIER ORGANIC ANION TRANSPORTER FAMILY MEMBER"/>
    <property type="match status" value="1"/>
</dbReference>
<keyword evidence="9" id="KW-0408">Iron</keyword>
<keyword evidence="8 14" id="KW-0560">Oxidoreductase</keyword>
<evidence type="ECO:0000313" key="19">
    <source>
        <dbReference type="Proteomes" id="UP000728032"/>
    </source>
</evidence>
<keyword evidence="4 14" id="KW-0812">Transmembrane</keyword>
<dbReference type="GO" id="GO:0016323">
    <property type="term" value="C:basolateral plasma membrane"/>
    <property type="evidence" value="ECO:0007669"/>
    <property type="project" value="TreeGrafter"/>
</dbReference>
<keyword evidence="10" id="KW-0443">Lipid metabolism</keyword>
<feature type="transmembrane region" description="Helical" evidence="16">
    <location>
        <begin position="262"/>
        <end position="283"/>
    </location>
</feature>
<comment type="cofactor">
    <cofactor evidence="14">
        <name>Fe(2+)</name>
        <dbReference type="ChEBI" id="CHEBI:29033"/>
    </cofactor>
</comment>
<dbReference type="AlphaFoldDB" id="A0A7R9LW97"/>
<dbReference type="CDD" id="cd17336">
    <property type="entry name" value="MFS_SLCO_OATP"/>
    <property type="match status" value="1"/>
</dbReference>
<keyword evidence="19" id="KW-1185">Reference proteome</keyword>
<dbReference type="PRINTS" id="PR00075">
    <property type="entry name" value="FACDDSATRASE"/>
</dbReference>
<dbReference type="Gene3D" id="1.20.1250.20">
    <property type="entry name" value="MFS general substrate transporter like domains"/>
    <property type="match status" value="1"/>
</dbReference>
<keyword evidence="3 14" id="KW-0444">Lipid biosynthesis</keyword>
<evidence type="ECO:0000313" key="18">
    <source>
        <dbReference type="EMBL" id="CAD7649124.1"/>
    </source>
</evidence>
<reference evidence="18" key="1">
    <citation type="submission" date="2020-11" db="EMBL/GenBank/DDBJ databases">
        <authorList>
            <person name="Tran Van P."/>
        </authorList>
    </citation>
    <scope>NUCLEOTIDE SEQUENCE</scope>
</reference>
<feature type="transmembrane region" description="Helical" evidence="16">
    <location>
        <begin position="911"/>
        <end position="938"/>
    </location>
</feature>
<feature type="transmembrane region" description="Helical" evidence="16">
    <location>
        <begin position="39"/>
        <end position="59"/>
    </location>
</feature>
<feature type="transmembrane region" description="Helical" evidence="16">
    <location>
        <begin position="785"/>
        <end position="806"/>
    </location>
</feature>
<feature type="transmembrane region" description="Helical" evidence="16">
    <location>
        <begin position="644"/>
        <end position="665"/>
    </location>
</feature>
<evidence type="ECO:0000256" key="5">
    <source>
        <dbReference type="ARBA" id="ARBA00022723"/>
    </source>
</evidence>
<sequence length="939" mass="106808">MKKSDMSAKIDDCDDREGLSCGIGSWRPEWLQKFATPRVFLINFSLVAIFQGASFTYLIGSMTTLEKKYSFESKISGLILIADNISQMIINPFIGYLATKYNRPMLMAIGEMIVALACFMSAAPFFIYGANYNLNSDRIDRNVSSTSLTDSTYDLCDKTRNITAICAANERSVTKWPAVIILFAASFVNGLGYTAFYTIGLPYIDDNTSKKSSPLYLSFTASLRLLGPSLGFLLSSLCLKYYENPFYSPDISPTDPQWVGAWWIGFVVIGIFLILFSIPMMIFPSQMGSDSSPATKPTENDSMCKSLKRILKNPIFMFNVFGMCLRLLGYLGYYLFKPKYIEAQFRKSASEANMWTGIVSIPTMAIGIMAGYSDCECIGGSDSMVTTGYCDSDCNQFPLYIAIMGVAGIIMSTSKIGDTLITLRCVEQRDKNFAMGIIGSFLAVFALIPYPLVFGTITDMACIVWKESCGKTGNCWVYDIDKFSRSVEHRRKERTADNYFLSRDLKKSPSIGSAVRIGKINTLAKEKLVEQQKSNTQVVVDKTPDNTTATTVTNRSLDEKRNKDSPKDGVTRTSTSETEPDEVLSKMTKDNLNINHENDLSDKKKTTFQLEIVWKNVFLMSLLHMSALYGVWITLMSSKWQTIFAMYFFGIVSAMGVLAGAHRLWSHRTYKANFPLRVILAFFETMALQNDIYEWCRDHRVHHKYSETDADPHNSNRGFFFAHMGWLMCRKHPEVIVKGSTIDMSDVWADPIVRFQRKFYIPLVIIIWGAIPSYIPFLLWNESVWNSFFMCVTLRYVFVLHNAWLVNSAAHIYGTRPYNQYIEPRENRAVKYLAHGEGYHNFHHTFPWDYSASELGWKDNFNSATLFIDFFAQIGWAYDRKKVPQNIVNQRMDRTGEKNIERIGALKDYSYGFVITLLPIWLSFLGRVIATPILLYLFF</sequence>
<feature type="transmembrane region" description="Helical" evidence="16">
    <location>
        <begin position="759"/>
        <end position="779"/>
    </location>
</feature>
<feature type="transmembrane region" description="Helical" evidence="16">
    <location>
        <begin position="433"/>
        <end position="453"/>
    </location>
</feature>
<evidence type="ECO:0000256" key="4">
    <source>
        <dbReference type="ARBA" id="ARBA00022692"/>
    </source>
</evidence>
<dbReference type="InterPro" id="IPR004156">
    <property type="entry name" value="OATP"/>
</dbReference>
<dbReference type="GO" id="GO:0015347">
    <property type="term" value="F:sodium-independent organic anion transmembrane transporter activity"/>
    <property type="evidence" value="ECO:0007669"/>
    <property type="project" value="TreeGrafter"/>
</dbReference>
<dbReference type="PANTHER" id="PTHR11388">
    <property type="entry name" value="ORGANIC ANION TRANSPORTER"/>
    <property type="match status" value="1"/>
</dbReference>
<comment type="similarity">
    <text evidence="2 14">Belongs to the fatty acid desaturase type 1 family.</text>
</comment>
<evidence type="ECO:0000256" key="10">
    <source>
        <dbReference type="ARBA" id="ARBA00023098"/>
    </source>
</evidence>
<dbReference type="PROSITE" id="PS00476">
    <property type="entry name" value="FATTY_ACID_DESATUR_1"/>
    <property type="match status" value="1"/>
</dbReference>
<evidence type="ECO:0000256" key="12">
    <source>
        <dbReference type="ARBA" id="ARBA00023157"/>
    </source>
</evidence>
<feature type="transmembrane region" description="Helical" evidence="16">
    <location>
        <begin position="394"/>
        <end position="413"/>
    </location>
</feature>
<feature type="transmembrane region" description="Helical" evidence="16">
    <location>
        <begin position="179"/>
        <end position="204"/>
    </location>
</feature>
<dbReference type="GO" id="GO:0016717">
    <property type="term" value="F:oxidoreductase activity, acting on paired donors, with oxidation of a pair of donors resulting in the reduction of molecular oxygen to two molecules of water"/>
    <property type="evidence" value="ECO:0007669"/>
    <property type="project" value="InterPro"/>
</dbReference>
<protein>
    <recommendedName>
        <fullName evidence="17">Fatty acid desaturase domain-containing protein</fullName>
    </recommendedName>
</protein>
<evidence type="ECO:0000256" key="8">
    <source>
        <dbReference type="ARBA" id="ARBA00023002"/>
    </source>
</evidence>
<feature type="domain" description="Fatty acid desaturase" evidence="17">
    <location>
        <begin position="639"/>
        <end position="847"/>
    </location>
</feature>
<feature type="compositionally biased region" description="Basic and acidic residues" evidence="15">
    <location>
        <begin position="556"/>
        <end position="570"/>
    </location>
</feature>
<feature type="transmembrane region" description="Helical" evidence="16">
    <location>
        <begin position="612"/>
        <end position="632"/>
    </location>
</feature>
<evidence type="ECO:0000259" key="17">
    <source>
        <dbReference type="Pfam" id="PF00487"/>
    </source>
</evidence>
<evidence type="ECO:0000256" key="13">
    <source>
        <dbReference type="ARBA" id="ARBA00023160"/>
    </source>
</evidence>
<keyword evidence="13 14" id="KW-0275">Fatty acid biosynthesis</keyword>
<accession>A0A7R9LW97</accession>
<feature type="transmembrane region" description="Helical" evidence="16">
    <location>
        <begin position="315"/>
        <end position="335"/>
    </location>
</feature>
<comment type="subcellular location">
    <subcellularLocation>
        <location evidence="1">Membrane</location>
        <topology evidence="1">Multi-pass membrane protein</topology>
    </subcellularLocation>
</comment>
<dbReference type="InterPro" id="IPR036259">
    <property type="entry name" value="MFS_trans_sf"/>
</dbReference>
<evidence type="ECO:0000256" key="7">
    <source>
        <dbReference type="ARBA" id="ARBA00022989"/>
    </source>
</evidence>
<evidence type="ECO:0000256" key="15">
    <source>
        <dbReference type="SAM" id="MobiDB-lite"/>
    </source>
</evidence>
<keyword evidence="7 16" id="KW-1133">Transmembrane helix</keyword>
<dbReference type="GO" id="GO:0043252">
    <property type="term" value="P:sodium-independent organic anion transport"/>
    <property type="evidence" value="ECO:0007669"/>
    <property type="project" value="TreeGrafter"/>
</dbReference>
<feature type="region of interest" description="Disordered" evidence="15">
    <location>
        <begin position="534"/>
        <end position="588"/>
    </location>
</feature>
<name>A0A7R9LW97_9ACAR</name>
<dbReference type="GO" id="GO:0046872">
    <property type="term" value="F:metal ion binding"/>
    <property type="evidence" value="ECO:0007669"/>
    <property type="project" value="UniProtKB-KW"/>
</dbReference>
<dbReference type="Pfam" id="PF03137">
    <property type="entry name" value="OATP"/>
    <property type="match status" value="2"/>
</dbReference>
<evidence type="ECO:0000256" key="3">
    <source>
        <dbReference type="ARBA" id="ARBA00022516"/>
    </source>
</evidence>
<evidence type="ECO:0000256" key="11">
    <source>
        <dbReference type="ARBA" id="ARBA00023136"/>
    </source>
</evidence>
<dbReference type="OrthoDB" id="6515296at2759"/>
<comment type="domain">
    <text evidence="14">The histidine box domains are involved in binding the catalytic metal ions.</text>
</comment>
<keyword evidence="5" id="KW-0479">Metal-binding</keyword>
<evidence type="ECO:0000256" key="2">
    <source>
        <dbReference type="ARBA" id="ARBA00009295"/>
    </source>
</evidence>
<dbReference type="SUPFAM" id="SSF103473">
    <property type="entry name" value="MFS general substrate transporter"/>
    <property type="match status" value="1"/>
</dbReference>
<dbReference type="InterPro" id="IPR015876">
    <property type="entry name" value="Acyl-CoA_DS"/>
</dbReference>
<evidence type="ECO:0000256" key="9">
    <source>
        <dbReference type="ARBA" id="ARBA00023004"/>
    </source>
</evidence>
<organism evidence="18">
    <name type="scientific">Oppiella nova</name>
    <dbReference type="NCBI Taxonomy" id="334625"/>
    <lineage>
        <taxon>Eukaryota</taxon>
        <taxon>Metazoa</taxon>
        <taxon>Ecdysozoa</taxon>
        <taxon>Arthropoda</taxon>
        <taxon>Chelicerata</taxon>
        <taxon>Arachnida</taxon>
        <taxon>Acari</taxon>
        <taxon>Acariformes</taxon>
        <taxon>Sarcoptiformes</taxon>
        <taxon>Oribatida</taxon>
        <taxon>Brachypylina</taxon>
        <taxon>Oppioidea</taxon>
        <taxon>Oppiidae</taxon>
        <taxon>Oppiella</taxon>
    </lineage>
</organism>
<dbReference type="CDD" id="cd03505">
    <property type="entry name" value="Delta9-FADS-like"/>
    <property type="match status" value="1"/>
</dbReference>
<feature type="transmembrane region" description="Helical" evidence="16">
    <location>
        <begin position="216"/>
        <end position="242"/>
    </location>
</feature>
<keyword evidence="11 16" id="KW-0472">Membrane</keyword>
<evidence type="ECO:0000256" key="14">
    <source>
        <dbReference type="RuleBase" id="RU000581"/>
    </source>
</evidence>
<gene>
    <name evidence="18" type="ORF">ONB1V03_LOCUS7112</name>
</gene>
<evidence type="ECO:0000256" key="6">
    <source>
        <dbReference type="ARBA" id="ARBA00022832"/>
    </source>
</evidence>
<dbReference type="EMBL" id="OC918302">
    <property type="protein sequence ID" value="CAD7649124.1"/>
    <property type="molecule type" value="Genomic_DNA"/>
</dbReference>
<dbReference type="InterPro" id="IPR001522">
    <property type="entry name" value="FADS-1_CS"/>
</dbReference>
<dbReference type="Proteomes" id="UP000728032">
    <property type="component" value="Unassembled WGS sequence"/>
</dbReference>
<dbReference type="InterPro" id="IPR005804">
    <property type="entry name" value="FA_desaturase_dom"/>
</dbReference>
<feature type="transmembrane region" description="Helical" evidence="16">
    <location>
        <begin position="105"/>
        <end position="128"/>
    </location>
</feature>
<keyword evidence="6" id="KW-0276">Fatty acid metabolism</keyword>
<keyword evidence="12" id="KW-1015">Disulfide bond</keyword>
<dbReference type="Pfam" id="PF00487">
    <property type="entry name" value="FA_desaturase"/>
    <property type="match status" value="1"/>
</dbReference>
<proteinExistence type="inferred from homology"/>
<dbReference type="GO" id="GO:0006633">
    <property type="term" value="P:fatty acid biosynthetic process"/>
    <property type="evidence" value="ECO:0007669"/>
    <property type="project" value="UniProtKB-KW"/>
</dbReference>
<evidence type="ECO:0000256" key="1">
    <source>
        <dbReference type="ARBA" id="ARBA00004141"/>
    </source>
</evidence>
<evidence type="ECO:0000256" key="16">
    <source>
        <dbReference type="SAM" id="Phobius"/>
    </source>
</evidence>
<dbReference type="EMBL" id="CAJPVJ010003477">
    <property type="protein sequence ID" value="CAG2167615.1"/>
    <property type="molecule type" value="Genomic_DNA"/>
</dbReference>